<feature type="domain" description="Multidrug resistance protein MdtA-like barrel-sandwich hybrid" evidence="8">
    <location>
        <begin position="52"/>
        <end position="260"/>
    </location>
</feature>
<dbReference type="PANTHER" id="PTHR30386">
    <property type="entry name" value="MEMBRANE FUSION SUBUNIT OF EMRAB-TOLC MULTIDRUG EFFLUX PUMP"/>
    <property type="match status" value="1"/>
</dbReference>
<dbReference type="InterPro" id="IPR050739">
    <property type="entry name" value="MFP"/>
</dbReference>
<evidence type="ECO:0000259" key="9">
    <source>
        <dbReference type="Pfam" id="PF26002"/>
    </source>
</evidence>
<proteinExistence type="inferred from homology"/>
<dbReference type="SUPFAM" id="SSF111369">
    <property type="entry name" value="HlyD-like secretion proteins"/>
    <property type="match status" value="1"/>
</dbReference>
<dbReference type="Pfam" id="PF25917">
    <property type="entry name" value="BSH_RND"/>
    <property type="match status" value="1"/>
</dbReference>
<organism evidence="10 11">
    <name type="scientific">Cedecea neteri</name>
    <dbReference type="NCBI Taxonomy" id="158822"/>
    <lineage>
        <taxon>Bacteria</taxon>
        <taxon>Pseudomonadati</taxon>
        <taxon>Pseudomonadota</taxon>
        <taxon>Gammaproteobacteria</taxon>
        <taxon>Enterobacterales</taxon>
        <taxon>Enterobacteriaceae</taxon>
        <taxon>Cedecea</taxon>
    </lineage>
</organism>
<dbReference type="InterPro" id="IPR058625">
    <property type="entry name" value="MdtA-like_BSH"/>
</dbReference>
<comment type="similarity">
    <text evidence="2">Belongs to the membrane fusion protein (MFP) (TC 8.A.1) family.</text>
</comment>
<dbReference type="GO" id="GO:0016020">
    <property type="term" value="C:membrane"/>
    <property type="evidence" value="ECO:0007669"/>
    <property type="project" value="UniProtKB-SubCell"/>
</dbReference>
<evidence type="ECO:0000256" key="4">
    <source>
        <dbReference type="ARBA" id="ARBA00022989"/>
    </source>
</evidence>
<dbReference type="AlphaFoldDB" id="A0A089PT73"/>
<dbReference type="PRINTS" id="PR01490">
    <property type="entry name" value="RTXTOXIND"/>
</dbReference>
<dbReference type="Gene3D" id="2.40.30.170">
    <property type="match status" value="1"/>
</dbReference>
<evidence type="ECO:0000256" key="3">
    <source>
        <dbReference type="ARBA" id="ARBA00022692"/>
    </source>
</evidence>
<evidence type="ECO:0000256" key="1">
    <source>
        <dbReference type="ARBA" id="ARBA00004167"/>
    </source>
</evidence>
<comment type="subcellular location">
    <subcellularLocation>
        <location evidence="1">Membrane</location>
        <topology evidence="1">Single-pass membrane protein</topology>
    </subcellularLocation>
</comment>
<dbReference type="PANTHER" id="PTHR30386:SF26">
    <property type="entry name" value="TRANSPORT PROTEIN COMB"/>
    <property type="match status" value="1"/>
</dbReference>
<dbReference type="EMBL" id="CP009451">
    <property type="protein sequence ID" value="AIR03542.1"/>
    <property type="molecule type" value="Genomic_DNA"/>
</dbReference>
<dbReference type="Gene3D" id="2.40.50.100">
    <property type="match status" value="1"/>
</dbReference>
<feature type="transmembrane region" description="Helical" evidence="7">
    <location>
        <begin position="12"/>
        <end position="30"/>
    </location>
</feature>
<dbReference type="KEGG" id="cnt:JT31_02600"/>
<evidence type="ECO:0000256" key="7">
    <source>
        <dbReference type="SAM" id="Phobius"/>
    </source>
</evidence>
<feature type="coiled-coil region" evidence="6">
    <location>
        <begin position="139"/>
        <end position="219"/>
    </location>
</feature>
<evidence type="ECO:0000256" key="6">
    <source>
        <dbReference type="SAM" id="Coils"/>
    </source>
</evidence>
<accession>A0A089PT73</accession>
<keyword evidence="4 7" id="KW-1133">Transmembrane helix</keyword>
<dbReference type="Pfam" id="PF26002">
    <property type="entry name" value="Beta-barrel_AprE"/>
    <property type="match status" value="1"/>
</dbReference>
<keyword evidence="11" id="KW-1185">Reference proteome</keyword>
<dbReference type="OrthoDB" id="9775513at2"/>
<dbReference type="RefSeq" id="WP_038473002.1">
    <property type="nucleotide sequence ID" value="NZ_CP009451.1"/>
</dbReference>
<evidence type="ECO:0000313" key="10">
    <source>
        <dbReference type="EMBL" id="AIR03542.1"/>
    </source>
</evidence>
<keyword evidence="6" id="KW-0175">Coiled coil</keyword>
<evidence type="ECO:0000256" key="5">
    <source>
        <dbReference type="ARBA" id="ARBA00023136"/>
    </source>
</evidence>
<keyword evidence="5 7" id="KW-0472">Membrane</keyword>
<sequence>MRTKFDYIRVSLLILIIVTLLACLIVWASVSKIESVARARGNVIAAQRTQVIQASTDGVISQINISEGQHVKKGQVLVNMEQEQAQAALQDLEGKVAALRTSLSRLQAEVYGRPLQFPESTQKYDVFISNQTELYNRRKEALSAEINALTKSKNLVSRERELASRLLKTGDIGQADVLRLERQQVDLEGQITAKQNKFFQDAQAELTKVDEELSTQEQVLADREINFSRTRIISPVDGIVSKIEINTAGARVRPGDIIMNILPTSSKLIIEVKMPPADIGNIRVNLPASVKLDAYDYTIYGTLPGTVSYISPDALVDKTAKGDEFYYRVHIVIDYAFLLEHNREKPSQKIDLQPGMTSTVEVFTGERTILEYMAKPLIKTFSESLGEK</sequence>
<reference evidence="10 11" key="1">
    <citation type="submission" date="2014-09" db="EMBL/GenBank/DDBJ databases">
        <title>Cedecea neteri SSMD04 Genome Sequencing.</title>
        <authorList>
            <person name="Tan J.-Y."/>
        </authorList>
    </citation>
    <scope>NUCLEOTIDE SEQUENCE [LARGE SCALE GENOMIC DNA]</scope>
    <source>
        <strain evidence="10 11">SSMD04</strain>
    </source>
</reference>
<feature type="domain" description="AprE-like beta-barrel" evidence="9">
    <location>
        <begin position="268"/>
        <end position="365"/>
    </location>
</feature>
<dbReference type="Proteomes" id="UP000029481">
    <property type="component" value="Chromosome"/>
</dbReference>
<keyword evidence="3 7" id="KW-0812">Transmembrane</keyword>
<feature type="coiled-coil region" evidence="6">
    <location>
        <begin position="82"/>
        <end position="109"/>
    </location>
</feature>
<dbReference type="PROSITE" id="PS51257">
    <property type="entry name" value="PROKAR_LIPOPROTEIN"/>
    <property type="match status" value="1"/>
</dbReference>
<protein>
    <submittedName>
        <fullName evidence="10">Uncharacterized protein</fullName>
    </submittedName>
</protein>
<dbReference type="InterPro" id="IPR058982">
    <property type="entry name" value="Beta-barrel_AprE"/>
</dbReference>
<gene>
    <name evidence="10" type="ORF">JT31_02600</name>
</gene>
<evidence type="ECO:0000259" key="8">
    <source>
        <dbReference type="Pfam" id="PF25917"/>
    </source>
</evidence>
<evidence type="ECO:0000313" key="11">
    <source>
        <dbReference type="Proteomes" id="UP000029481"/>
    </source>
</evidence>
<name>A0A089PT73_9ENTR</name>
<evidence type="ECO:0000256" key="2">
    <source>
        <dbReference type="ARBA" id="ARBA00009477"/>
    </source>
</evidence>